<keyword evidence="4" id="KW-1185">Reference proteome</keyword>
<organism evidence="3 4">
    <name type="scientific">Ditylenchus destructor</name>
    <dbReference type="NCBI Taxonomy" id="166010"/>
    <lineage>
        <taxon>Eukaryota</taxon>
        <taxon>Metazoa</taxon>
        <taxon>Ecdysozoa</taxon>
        <taxon>Nematoda</taxon>
        <taxon>Chromadorea</taxon>
        <taxon>Rhabditida</taxon>
        <taxon>Tylenchina</taxon>
        <taxon>Tylenchomorpha</taxon>
        <taxon>Sphaerularioidea</taxon>
        <taxon>Anguinidae</taxon>
        <taxon>Anguininae</taxon>
        <taxon>Ditylenchus</taxon>
    </lineage>
</organism>
<feature type="coiled-coil region" evidence="1">
    <location>
        <begin position="69"/>
        <end position="103"/>
    </location>
</feature>
<comment type="caution">
    <text evidence="3">The sequence shown here is derived from an EMBL/GenBank/DDBJ whole genome shotgun (WGS) entry which is preliminary data.</text>
</comment>
<keyword evidence="2" id="KW-0472">Membrane</keyword>
<evidence type="ECO:0000256" key="1">
    <source>
        <dbReference type="SAM" id="Coils"/>
    </source>
</evidence>
<protein>
    <submittedName>
        <fullName evidence="3">Uncharacterized protein</fullName>
    </submittedName>
</protein>
<name>A0AAD4NCX3_9BILA</name>
<sequence>MFPIFNGFFSIQKPSCSDTVRFQSSKASNGIQLDPVPEKILVVPGNDHPAVPLTSSGDDVSPVFLESMEASAKEQLNEIFNKLENITADIKKLKAENNNLRKTYFISSFCLTGGLLAAIAFNIWYHYSHRSE</sequence>
<feature type="transmembrane region" description="Helical" evidence="2">
    <location>
        <begin position="104"/>
        <end position="127"/>
    </location>
</feature>
<proteinExistence type="predicted"/>
<dbReference type="Proteomes" id="UP001201812">
    <property type="component" value="Unassembled WGS sequence"/>
</dbReference>
<evidence type="ECO:0000256" key="2">
    <source>
        <dbReference type="SAM" id="Phobius"/>
    </source>
</evidence>
<evidence type="ECO:0000313" key="4">
    <source>
        <dbReference type="Proteomes" id="UP001201812"/>
    </source>
</evidence>
<keyword evidence="2" id="KW-1133">Transmembrane helix</keyword>
<accession>A0AAD4NCX3</accession>
<evidence type="ECO:0000313" key="3">
    <source>
        <dbReference type="EMBL" id="KAI1723500.1"/>
    </source>
</evidence>
<reference evidence="3" key="1">
    <citation type="submission" date="2022-01" db="EMBL/GenBank/DDBJ databases">
        <title>Genome Sequence Resource for Two Populations of Ditylenchus destructor, the Migratory Endoparasitic Phytonematode.</title>
        <authorList>
            <person name="Zhang H."/>
            <person name="Lin R."/>
            <person name="Xie B."/>
        </authorList>
    </citation>
    <scope>NUCLEOTIDE SEQUENCE</scope>
    <source>
        <strain evidence="3">BazhouSP</strain>
    </source>
</reference>
<gene>
    <name evidence="3" type="ORF">DdX_03661</name>
</gene>
<dbReference type="AlphaFoldDB" id="A0AAD4NCX3"/>
<keyword evidence="1" id="KW-0175">Coiled coil</keyword>
<keyword evidence="2" id="KW-0812">Transmembrane</keyword>
<dbReference type="EMBL" id="JAKKPZ010000003">
    <property type="protein sequence ID" value="KAI1723500.1"/>
    <property type="molecule type" value="Genomic_DNA"/>
</dbReference>